<dbReference type="InterPro" id="IPR043130">
    <property type="entry name" value="CDP-OH_PTrfase_TM_dom"/>
</dbReference>
<dbReference type="PROSITE" id="PS00379">
    <property type="entry name" value="CDP_ALCOHOL_P_TRANSF"/>
    <property type="match status" value="1"/>
</dbReference>
<keyword evidence="1 2" id="KW-0808">Transferase</keyword>
<dbReference type="AlphaFoldDB" id="G7W8C1"/>
<evidence type="ECO:0000256" key="1">
    <source>
        <dbReference type="ARBA" id="ARBA00022679"/>
    </source>
</evidence>
<dbReference type="HOGENOM" id="CLU_049944_3_2_9"/>
<proteinExistence type="inferred from homology"/>
<keyword evidence="3" id="KW-0472">Membrane</keyword>
<sequence>MNKKFVYLKYLNIPNTMTGCSLAIGFITLTLIFKHELKIALTLYVLTLLLDRLDGIVARKFGMESDFGKQLDSLADFFNFCIVPAVIAYFMGLNSVLSVLILIAYILSGVSRLAHFNLDGMEEIDGKKFFSGIPTTLAASWFLIIVSLLEIFNLLHFRYLLLLFLGVLAVLMIAPLKCDKNGWLVKSLYLLIPAAVGFLWVF</sequence>
<dbReference type="Gene3D" id="1.20.120.1760">
    <property type="match status" value="1"/>
</dbReference>
<dbReference type="GO" id="GO:0016780">
    <property type="term" value="F:phosphotransferase activity, for other substituted phosphate groups"/>
    <property type="evidence" value="ECO:0007669"/>
    <property type="project" value="InterPro"/>
</dbReference>
<dbReference type="GO" id="GO:0008654">
    <property type="term" value="P:phospholipid biosynthetic process"/>
    <property type="evidence" value="ECO:0007669"/>
    <property type="project" value="InterPro"/>
</dbReference>
<comment type="similarity">
    <text evidence="2">Belongs to the CDP-alcohol phosphatidyltransferase class-I family.</text>
</comment>
<dbReference type="KEGG" id="dor:Desor_1403"/>
<dbReference type="InterPro" id="IPR000462">
    <property type="entry name" value="CDP-OH_P_trans"/>
</dbReference>
<organism evidence="4 5">
    <name type="scientific">Desulfosporosinus orientis (strain ATCC 19365 / DSM 765 / NCIMB 8382 / VKM B-1628 / Singapore I)</name>
    <name type="common">Desulfotomaculum orientis</name>
    <dbReference type="NCBI Taxonomy" id="768706"/>
    <lineage>
        <taxon>Bacteria</taxon>
        <taxon>Bacillati</taxon>
        <taxon>Bacillota</taxon>
        <taxon>Clostridia</taxon>
        <taxon>Eubacteriales</taxon>
        <taxon>Desulfitobacteriaceae</taxon>
        <taxon>Desulfosporosinus</taxon>
    </lineage>
</organism>
<feature type="transmembrane region" description="Helical" evidence="3">
    <location>
        <begin position="77"/>
        <end position="108"/>
    </location>
</feature>
<feature type="transmembrane region" description="Helical" evidence="3">
    <location>
        <begin position="183"/>
        <end position="201"/>
    </location>
</feature>
<gene>
    <name evidence="4" type="ordered locus">Desor_1403</name>
</gene>
<keyword evidence="3" id="KW-1133">Transmembrane helix</keyword>
<dbReference type="Proteomes" id="UP000006346">
    <property type="component" value="Chromosome"/>
</dbReference>
<dbReference type="STRING" id="768706.Desor_1403"/>
<evidence type="ECO:0000313" key="4">
    <source>
        <dbReference type="EMBL" id="AET67061.1"/>
    </source>
</evidence>
<evidence type="ECO:0000256" key="2">
    <source>
        <dbReference type="RuleBase" id="RU003750"/>
    </source>
</evidence>
<accession>G7W8C1</accession>
<dbReference type="PATRIC" id="fig|768706.3.peg.1389"/>
<feature type="transmembrane region" description="Helical" evidence="3">
    <location>
        <begin position="155"/>
        <end position="176"/>
    </location>
</feature>
<evidence type="ECO:0000256" key="3">
    <source>
        <dbReference type="SAM" id="Phobius"/>
    </source>
</evidence>
<evidence type="ECO:0000313" key="5">
    <source>
        <dbReference type="Proteomes" id="UP000006346"/>
    </source>
</evidence>
<dbReference type="GO" id="GO:0016020">
    <property type="term" value="C:membrane"/>
    <property type="evidence" value="ECO:0007669"/>
    <property type="project" value="InterPro"/>
</dbReference>
<dbReference type="Pfam" id="PF01066">
    <property type="entry name" value="CDP-OH_P_transf"/>
    <property type="match status" value="1"/>
</dbReference>
<dbReference type="OrthoDB" id="9777147at2"/>
<dbReference type="EMBL" id="CP003108">
    <property type="protein sequence ID" value="AET67061.1"/>
    <property type="molecule type" value="Genomic_DNA"/>
</dbReference>
<name>G7W8C1_DESOD</name>
<dbReference type="PROSITE" id="PS51257">
    <property type="entry name" value="PROKAR_LIPOPROTEIN"/>
    <property type="match status" value="1"/>
</dbReference>
<feature type="transmembrane region" description="Helical" evidence="3">
    <location>
        <begin position="12"/>
        <end position="32"/>
    </location>
</feature>
<reference evidence="4 5" key="2">
    <citation type="journal article" date="2012" name="J. Bacteriol.">
        <title>Complete genome sequences of Desulfosporosinus orientis DSM765T, Desulfosporosinus youngiae DSM17734T, Desulfosporosinus meridiei DSM13257T, and Desulfosporosinus acidiphilus DSM22704T.</title>
        <authorList>
            <person name="Pester M."/>
            <person name="Brambilla E."/>
            <person name="Alazard D."/>
            <person name="Rattei T."/>
            <person name="Weinmaier T."/>
            <person name="Han J."/>
            <person name="Lucas S."/>
            <person name="Lapidus A."/>
            <person name="Cheng J.F."/>
            <person name="Goodwin L."/>
            <person name="Pitluck S."/>
            <person name="Peters L."/>
            <person name="Ovchinnikova G."/>
            <person name="Teshima H."/>
            <person name="Detter J.C."/>
            <person name="Han C.S."/>
            <person name="Tapia R."/>
            <person name="Land M.L."/>
            <person name="Hauser L."/>
            <person name="Kyrpides N.C."/>
            <person name="Ivanova N.N."/>
            <person name="Pagani I."/>
            <person name="Huntmann M."/>
            <person name="Wei C.L."/>
            <person name="Davenport K.W."/>
            <person name="Daligault H."/>
            <person name="Chain P.S."/>
            <person name="Chen A."/>
            <person name="Mavromatis K."/>
            <person name="Markowitz V."/>
            <person name="Szeto E."/>
            <person name="Mikhailova N."/>
            <person name="Pati A."/>
            <person name="Wagner M."/>
            <person name="Woyke T."/>
            <person name="Ollivier B."/>
            <person name="Klenk H.P."/>
            <person name="Spring S."/>
            <person name="Loy A."/>
        </authorList>
    </citation>
    <scope>NUCLEOTIDE SEQUENCE [LARGE SCALE GENOMIC DNA]</scope>
    <source>
        <strain evidence="5">ATCC 19365 / DSM 765 / NCIMB 8382 / VKM B-1628</strain>
    </source>
</reference>
<dbReference type="eggNOG" id="COG1183">
    <property type="taxonomic scope" value="Bacteria"/>
</dbReference>
<reference evidence="5" key="1">
    <citation type="submission" date="2011-11" db="EMBL/GenBank/DDBJ databases">
        <title>Complete sequence of Desulfosporosinus orientis DSM 765.</title>
        <authorList>
            <person name="Lucas S."/>
            <person name="Han J."/>
            <person name="Lapidus A."/>
            <person name="Cheng J.-F."/>
            <person name="Goodwin L."/>
            <person name="Pitluck S."/>
            <person name="Peters L."/>
            <person name="Ovchinnikova G."/>
            <person name="Teshima H."/>
            <person name="Detter J.C."/>
            <person name="Han C."/>
            <person name="Tapia R."/>
            <person name="Land M."/>
            <person name="Hauser L."/>
            <person name="Kyrpides N."/>
            <person name="Ivanova N."/>
            <person name="Pagani I."/>
            <person name="Pester M."/>
            <person name="Spring S."/>
            <person name="Ollivier B."/>
            <person name="Rattei T."/>
            <person name="Klenk H.-P."/>
            <person name="Wagner M."/>
            <person name="Loy A."/>
            <person name="Woyke T."/>
        </authorList>
    </citation>
    <scope>NUCLEOTIDE SEQUENCE [LARGE SCALE GENOMIC DNA]</scope>
    <source>
        <strain evidence="5">ATCC 19365 / DSM 765 / NCIMB 8382 / VKM B-1628</strain>
    </source>
</reference>
<dbReference type="InterPro" id="IPR048254">
    <property type="entry name" value="CDP_ALCOHOL_P_TRANSF_CS"/>
</dbReference>
<keyword evidence="3" id="KW-0812">Transmembrane</keyword>
<feature type="transmembrane region" description="Helical" evidence="3">
    <location>
        <begin position="129"/>
        <end position="149"/>
    </location>
</feature>
<keyword evidence="5" id="KW-1185">Reference proteome</keyword>
<protein>
    <submittedName>
        <fullName evidence="4">Phosphatidylserine synthase</fullName>
    </submittedName>
</protein>